<evidence type="ECO:0008006" key="4">
    <source>
        <dbReference type="Google" id="ProtNLM"/>
    </source>
</evidence>
<dbReference type="EMBL" id="FNAC01000051">
    <property type="protein sequence ID" value="SDD73310.1"/>
    <property type="molecule type" value="Genomic_DNA"/>
</dbReference>
<protein>
    <recommendedName>
        <fullName evidence="4">Outer membrane protein beta-barrel domain-containing protein</fullName>
    </recommendedName>
</protein>
<keyword evidence="3" id="KW-1185">Reference proteome</keyword>
<reference evidence="3" key="1">
    <citation type="submission" date="2016-10" db="EMBL/GenBank/DDBJ databases">
        <authorList>
            <person name="Varghese N."/>
            <person name="Submissions S."/>
        </authorList>
    </citation>
    <scope>NUCLEOTIDE SEQUENCE [LARGE SCALE GENOMIC DNA]</scope>
    <source>
        <strain evidence="3">DSM 23095</strain>
    </source>
</reference>
<dbReference type="Proteomes" id="UP000199060">
    <property type="component" value="Unassembled WGS sequence"/>
</dbReference>
<dbReference type="AlphaFoldDB" id="A0A1G6X527"/>
<evidence type="ECO:0000313" key="3">
    <source>
        <dbReference type="Proteomes" id="UP000199060"/>
    </source>
</evidence>
<proteinExistence type="predicted"/>
<feature type="chain" id="PRO_5011506278" description="Outer membrane protein beta-barrel domain-containing protein" evidence="1">
    <location>
        <begin position="24"/>
        <end position="244"/>
    </location>
</feature>
<gene>
    <name evidence="2" type="ORF">SAMN04488104_105123</name>
</gene>
<dbReference type="OrthoDB" id="1523667at2"/>
<feature type="signal peptide" evidence="1">
    <location>
        <begin position="1"/>
        <end position="23"/>
    </location>
</feature>
<name>A0A1G6X527_9BACT</name>
<accession>A0A1G6X527</accession>
<sequence>MTRNKWRILTLPLVFFFVSTAFGQREDAGNYDYDREMLFGLNKNTNGGLIGGLFFKLGTRIDDSQFSFFSVELANVKNPKEVRYNTVLGNSYVFGKSNYLYTIRPQYGREIILFKKAPNQGVQVSALAGVGPSIGLIAPYYIEYAVNRLETVREPYNPEVHQSRLNILGTGRLFEGLGESELAIGANFKAALNFEFGVFRSNVTGVELGYQLEGFTKEIPLIVTTENRQVFQSAYFTFYYGFRK</sequence>
<evidence type="ECO:0000256" key="1">
    <source>
        <dbReference type="SAM" id="SignalP"/>
    </source>
</evidence>
<evidence type="ECO:0000313" key="2">
    <source>
        <dbReference type="EMBL" id="SDD73310.1"/>
    </source>
</evidence>
<dbReference type="RefSeq" id="WP_092824178.1">
    <property type="nucleotide sequence ID" value="NZ_FNAC01000051.1"/>
</dbReference>
<organism evidence="2 3">
    <name type="scientific">Algoriphagus faecimaris</name>
    <dbReference type="NCBI Taxonomy" id="686796"/>
    <lineage>
        <taxon>Bacteria</taxon>
        <taxon>Pseudomonadati</taxon>
        <taxon>Bacteroidota</taxon>
        <taxon>Cytophagia</taxon>
        <taxon>Cytophagales</taxon>
        <taxon>Cyclobacteriaceae</taxon>
        <taxon>Algoriphagus</taxon>
    </lineage>
</organism>
<dbReference type="STRING" id="686796.SAMN04488104_105123"/>
<keyword evidence="1" id="KW-0732">Signal</keyword>